<evidence type="ECO:0000313" key="4">
    <source>
        <dbReference type="EMBL" id="MDT0453402.1"/>
    </source>
</evidence>
<dbReference type="EMBL" id="JAVRFI010000030">
    <property type="protein sequence ID" value="MDT0453402.1"/>
    <property type="molecule type" value="Genomic_DNA"/>
</dbReference>
<dbReference type="Pfam" id="PF00264">
    <property type="entry name" value="Tyrosinase"/>
    <property type="match status" value="1"/>
</dbReference>
<keyword evidence="5" id="KW-1185">Reference proteome</keyword>
<organism evidence="4 5">
    <name type="scientific">Streptomyces hesseae</name>
    <dbReference type="NCBI Taxonomy" id="3075519"/>
    <lineage>
        <taxon>Bacteria</taxon>
        <taxon>Bacillati</taxon>
        <taxon>Actinomycetota</taxon>
        <taxon>Actinomycetes</taxon>
        <taxon>Kitasatosporales</taxon>
        <taxon>Streptomycetaceae</taxon>
        <taxon>Streptomyces</taxon>
    </lineage>
</organism>
<feature type="domain" description="Tyrosinase copper-binding" evidence="3">
    <location>
        <begin position="62"/>
        <end position="79"/>
    </location>
</feature>
<evidence type="ECO:0000313" key="5">
    <source>
        <dbReference type="Proteomes" id="UP001180531"/>
    </source>
</evidence>
<dbReference type="InterPro" id="IPR008922">
    <property type="entry name" value="Di-copper_centre_dom_sf"/>
</dbReference>
<protein>
    <submittedName>
        <fullName evidence="4">Tyrosinase family protein</fullName>
    </submittedName>
</protein>
<accession>A0ABU2SWM0</accession>
<gene>
    <name evidence="4" type="ORF">RM609_30595</name>
</gene>
<name>A0ABU2SWM0_9ACTN</name>
<dbReference type="RefSeq" id="WP_311615236.1">
    <property type="nucleotide sequence ID" value="NZ_JAVRFI010000030.1"/>
</dbReference>
<comment type="caution">
    <text evidence="4">The sequence shown here is derived from an EMBL/GenBank/DDBJ whole genome shotgun (WGS) entry which is preliminary data.</text>
</comment>
<dbReference type="Gene3D" id="1.10.1280.10">
    <property type="entry name" value="Di-copper center containing domain from catechol oxidase"/>
    <property type="match status" value="1"/>
</dbReference>
<dbReference type="InterPro" id="IPR002227">
    <property type="entry name" value="Tyrosinase_Cu-bd"/>
</dbReference>
<dbReference type="PANTHER" id="PTHR11474">
    <property type="entry name" value="TYROSINASE FAMILY MEMBER"/>
    <property type="match status" value="1"/>
</dbReference>
<dbReference type="PROSITE" id="PS00497">
    <property type="entry name" value="TYROSINASE_1"/>
    <property type="match status" value="1"/>
</dbReference>
<evidence type="ECO:0000256" key="1">
    <source>
        <dbReference type="ARBA" id="ARBA00022723"/>
    </source>
</evidence>
<feature type="region of interest" description="Disordered" evidence="2">
    <location>
        <begin position="149"/>
        <end position="171"/>
    </location>
</feature>
<dbReference type="InterPro" id="IPR050316">
    <property type="entry name" value="Tyrosinase/Hemocyanin"/>
</dbReference>
<sequence length="314" mass="35637">MPLGDGIRRNIATVAPEERTLLRNAFLKMNTPRWDGKRDDAVPGGVTWWFKQDEIHKVTHVHGGPEFLPWHREIVNRCEDQLRVIDPRLSLHYWDWAQDPRNIPNANLGNGQAGTLNLFTPDFMGYGGQVLQPIGQPWQAAGFYDPQANPFRSDNAFDPNNNPADKPRAVNRQVNGSPITAARDQAVLAAGDFAQMAVLLEDSHNKMHGFVNMGNQHIAFRDPFVFLLHSNVDRLFALWQLQPDHPERLQPDHVYGSLEADPELNANIEPWSTGHTLNEVTGQENLIRPWCDPEKLGIPKTYKDPSIVTPRRYD</sequence>
<reference evidence="4" key="1">
    <citation type="submission" date="2024-05" db="EMBL/GenBank/DDBJ databases">
        <title>30 novel species of actinomycetes from the DSMZ collection.</title>
        <authorList>
            <person name="Nouioui I."/>
        </authorList>
    </citation>
    <scope>NUCLEOTIDE SEQUENCE</scope>
    <source>
        <strain evidence="4">DSM 40473</strain>
    </source>
</reference>
<dbReference type="Proteomes" id="UP001180531">
    <property type="component" value="Unassembled WGS sequence"/>
</dbReference>
<keyword evidence="1" id="KW-0479">Metal-binding</keyword>
<dbReference type="SUPFAM" id="SSF48056">
    <property type="entry name" value="Di-copper centre-containing domain"/>
    <property type="match status" value="1"/>
</dbReference>
<dbReference type="PRINTS" id="PR00092">
    <property type="entry name" value="TYROSINASE"/>
</dbReference>
<feature type="compositionally biased region" description="Low complexity" evidence="2">
    <location>
        <begin position="154"/>
        <end position="164"/>
    </location>
</feature>
<proteinExistence type="predicted"/>
<evidence type="ECO:0000256" key="2">
    <source>
        <dbReference type="SAM" id="MobiDB-lite"/>
    </source>
</evidence>
<evidence type="ECO:0000259" key="3">
    <source>
        <dbReference type="PROSITE" id="PS00497"/>
    </source>
</evidence>